<evidence type="ECO:0000259" key="3">
    <source>
        <dbReference type="PROSITE" id="PS50977"/>
    </source>
</evidence>
<feature type="DNA-binding region" description="H-T-H motif" evidence="2">
    <location>
        <begin position="38"/>
        <end position="57"/>
    </location>
</feature>
<organism evidence="4 5">
    <name type="scientific">Streptomyces pratensis (strain ATCC 33331 / IAF-45CD)</name>
    <dbReference type="NCBI Taxonomy" id="591167"/>
    <lineage>
        <taxon>Bacteria</taxon>
        <taxon>Bacillati</taxon>
        <taxon>Actinomycetota</taxon>
        <taxon>Actinomycetes</taxon>
        <taxon>Kitasatosporales</taxon>
        <taxon>Streptomycetaceae</taxon>
        <taxon>Streptomyces</taxon>
    </lineage>
</organism>
<dbReference type="EMBL" id="CP002475">
    <property type="protein sequence ID" value="ADW06460.1"/>
    <property type="molecule type" value="Genomic_DNA"/>
</dbReference>
<dbReference type="PROSITE" id="PS50977">
    <property type="entry name" value="HTH_TETR_2"/>
    <property type="match status" value="1"/>
</dbReference>
<dbReference type="SUPFAM" id="SSF46689">
    <property type="entry name" value="Homeodomain-like"/>
    <property type="match status" value="1"/>
</dbReference>
<proteinExistence type="predicted"/>
<dbReference type="InterPro" id="IPR001647">
    <property type="entry name" value="HTH_TetR"/>
</dbReference>
<dbReference type="KEGG" id="sfa:Sfla_5060"/>
<dbReference type="AlphaFoldDB" id="A0A8D3WK03"/>
<name>A0A8D3WK03_STRFA</name>
<dbReference type="Gene3D" id="1.10.357.10">
    <property type="entry name" value="Tetracycline Repressor, domain 2"/>
    <property type="match status" value="1"/>
</dbReference>
<keyword evidence="1 2" id="KW-0238">DNA-binding</keyword>
<protein>
    <submittedName>
        <fullName evidence="4">Regulatory protein TetR</fullName>
    </submittedName>
</protein>
<evidence type="ECO:0000313" key="5">
    <source>
        <dbReference type="Proteomes" id="UP000002066"/>
    </source>
</evidence>
<reference evidence="4 5" key="1">
    <citation type="submission" date="2011-01" db="EMBL/GenBank/DDBJ databases">
        <title>Complete sequence of chromosome of Streptomyces flavogriseus ATCC 33331.</title>
        <authorList>
            <consortium name="US DOE Joint Genome Institute"/>
            <person name="Lucas S."/>
            <person name="Copeland A."/>
            <person name="Lapidus A."/>
            <person name="Cheng J.-F."/>
            <person name="Goodwin L."/>
            <person name="Pitluck S."/>
            <person name="Davenport K."/>
            <person name="Detter J.C."/>
            <person name="Han C."/>
            <person name="Tapia R."/>
            <person name="Land M."/>
            <person name="Hauser L."/>
            <person name="Kyrpides N."/>
            <person name="Ivanova N."/>
            <person name="Ovchinnikova G."/>
            <person name="Pagani I."/>
            <person name="Brumm P."/>
            <person name="Mead D."/>
            <person name="Woyke T."/>
        </authorList>
    </citation>
    <scope>NUCLEOTIDE SEQUENCE [LARGE SCALE GENOMIC DNA]</scope>
    <source>
        <strain evidence="5">ATCC 33331 / IAF-45CD</strain>
    </source>
</reference>
<accession>A0A8D3WK03</accession>
<evidence type="ECO:0000256" key="1">
    <source>
        <dbReference type="ARBA" id="ARBA00023125"/>
    </source>
</evidence>
<sequence length="209" mass="22144">MTPPVTDGSRDPRAARTRARLRAALLEACGTRPPDRVAVAEVVRLAGVGRATFYLHYDDLHALALDACAEVVREAVEALHAWDRTPPGPEAPPAELVTLLREVRSGAAVYRSLLGPGGGPLGELLHRELRSRSLDELRRRRPAGSGHDLTASAVAGLFTGVLTDWVHDRTDASPERLAGQVWRMLLAVHAASASHGQSTVTGGAAAPLG</sequence>
<feature type="domain" description="HTH tetR-type" evidence="3">
    <location>
        <begin position="15"/>
        <end position="75"/>
    </location>
</feature>
<evidence type="ECO:0000256" key="2">
    <source>
        <dbReference type="PROSITE-ProRule" id="PRU00335"/>
    </source>
</evidence>
<dbReference type="InterPro" id="IPR009057">
    <property type="entry name" value="Homeodomain-like_sf"/>
</dbReference>
<gene>
    <name evidence="4" type="ordered locus">Sfla_5060</name>
</gene>
<dbReference type="GO" id="GO:0003677">
    <property type="term" value="F:DNA binding"/>
    <property type="evidence" value="ECO:0007669"/>
    <property type="project" value="UniProtKB-UniRule"/>
</dbReference>
<dbReference type="Proteomes" id="UP000002066">
    <property type="component" value="Chromosome"/>
</dbReference>
<evidence type="ECO:0000313" key="4">
    <source>
        <dbReference type="EMBL" id="ADW06460.1"/>
    </source>
</evidence>